<organism evidence="5 6">
    <name type="scientific">candidate division TA06 bacterium DG_24</name>
    <dbReference type="NCBI Taxonomy" id="1703770"/>
    <lineage>
        <taxon>Bacteria</taxon>
        <taxon>Bacteria division TA06</taxon>
    </lineage>
</organism>
<dbReference type="STRING" id="1703770.AMJ39_05935"/>
<sequence length="281" mass="30825">MTASLTCRAPDRASPVGQRPLGVFVTLMPQAYFVERIGGEHVSVSVLVQPGQSPHTFELTPRQMTALSSSALFFTIGMPFEKTLVEKIRTELPHLTVAQADDGIEKRIMATHDHEHDSSAPDPHIWMSPPFLRTIAKNVANALRLADPDNAQDYAANLDAVLVEIDSTDVRIRQILEPYEGSSFYVFHPAFGYFGDAYGLKQVAIETEGKSPTPKQLNGLIGRAKAEKVRIIFVQPQFDRKAAQAVADAIGGAVIPIDPLEKDVLRNLIEMAAKLEIALTE</sequence>
<comment type="caution">
    <text evidence="5">The sequence shown here is derived from an EMBL/GenBank/DDBJ whole genome shotgun (WGS) entry which is preliminary data.</text>
</comment>
<comment type="similarity">
    <text evidence="1 4">Belongs to the bacterial solute-binding protein 9 family.</text>
</comment>
<dbReference type="Gene3D" id="3.40.50.1980">
    <property type="entry name" value="Nitrogenase molybdenum iron protein domain"/>
    <property type="match status" value="2"/>
</dbReference>
<dbReference type="PATRIC" id="fig|1703770.3.peg.852"/>
<proteinExistence type="inferred from homology"/>
<keyword evidence="3" id="KW-0732">Signal</keyword>
<name>A0A0S7WSE7_UNCT6</name>
<reference evidence="5 6" key="1">
    <citation type="journal article" date="2015" name="Microbiome">
        <title>Genomic resolution of linkages in carbon, nitrogen, and sulfur cycling among widespread estuary sediment bacteria.</title>
        <authorList>
            <person name="Baker B.J."/>
            <person name="Lazar C.S."/>
            <person name="Teske A.P."/>
            <person name="Dick G.J."/>
        </authorList>
    </citation>
    <scope>NUCLEOTIDE SEQUENCE [LARGE SCALE GENOMIC DNA]</scope>
    <source>
        <strain evidence="5">DG_24</strain>
    </source>
</reference>
<evidence type="ECO:0008006" key="7">
    <source>
        <dbReference type="Google" id="ProtNLM"/>
    </source>
</evidence>
<dbReference type="PRINTS" id="PR00690">
    <property type="entry name" value="ADHESNFAMILY"/>
</dbReference>
<dbReference type="InterPro" id="IPR006127">
    <property type="entry name" value="ZnuA-like"/>
</dbReference>
<keyword evidence="2 4" id="KW-0813">Transport</keyword>
<dbReference type="PANTHER" id="PTHR42953">
    <property type="entry name" value="HIGH-AFFINITY ZINC UPTAKE SYSTEM PROTEIN ZNUA-RELATED"/>
    <property type="match status" value="1"/>
</dbReference>
<evidence type="ECO:0000313" key="5">
    <source>
        <dbReference type="EMBL" id="KPJ53080.1"/>
    </source>
</evidence>
<dbReference type="SUPFAM" id="SSF53807">
    <property type="entry name" value="Helical backbone' metal receptor"/>
    <property type="match status" value="1"/>
</dbReference>
<dbReference type="GO" id="GO:0046872">
    <property type="term" value="F:metal ion binding"/>
    <property type="evidence" value="ECO:0007669"/>
    <property type="project" value="InterPro"/>
</dbReference>
<dbReference type="EMBL" id="LIZS01000031">
    <property type="protein sequence ID" value="KPJ53080.1"/>
    <property type="molecule type" value="Genomic_DNA"/>
</dbReference>
<dbReference type="GO" id="GO:0030001">
    <property type="term" value="P:metal ion transport"/>
    <property type="evidence" value="ECO:0007669"/>
    <property type="project" value="InterPro"/>
</dbReference>
<dbReference type="InterPro" id="IPR050492">
    <property type="entry name" value="Bact_metal-bind_prot9"/>
</dbReference>
<dbReference type="AlphaFoldDB" id="A0A0S7WSE7"/>
<evidence type="ECO:0000256" key="2">
    <source>
        <dbReference type="ARBA" id="ARBA00022448"/>
    </source>
</evidence>
<dbReference type="Proteomes" id="UP000052008">
    <property type="component" value="Unassembled WGS sequence"/>
</dbReference>
<dbReference type="Pfam" id="PF01297">
    <property type="entry name" value="ZnuA"/>
    <property type="match status" value="1"/>
</dbReference>
<accession>A0A0S7WSE7</accession>
<evidence type="ECO:0000256" key="3">
    <source>
        <dbReference type="ARBA" id="ARBA00022729"/>
    </source>
</evidence>
<dbReference type="InterPro" id="IPR006128">
    <property type="entry name" value="Lipoprotein_PsaA-like"/>
</dbReference>
<dbReference type="PANTHER" id="PTHR42953:SF3">
    <property type="entry name" value="HIGH-AFFINITY ZINC UPTAKE SYSTEM PROTEIN ZNUA"/>
    <property type="match status" value="1"/>
</dbReference>
<protein>
    <recommendedName>
        <fullName evidence="7">ABC transporter substrate-binding protein</fullName>
    </recommendedName>
</protein>
<evidence type="ECO:0000313" key="6">
    <source>
        <dbReference type="Proteomes" id="UP000052008"/>
    </source>
</evidence>
<evidence type="ECO:0000256" key="1">
    <source>
        <dbReference type="ARBA" id="ARBA00011028"/>
    </source>
</evidence>
<evidence type="ECO:0000256" key="4">
    <source>
        <dbReference type="RuleBase" id="RU003512"/>
    </source>
</evidence>
<dbReference type="GO" id="GO:0007155">
    <property type="term" value="P:cell adhesion"/>
    <property type="evidence" value="ECO:0007669"/>
    <property type="project" value="InterPro"/>
</dbReference>
<gene>
    <name evidence="5" type="ORF">AMJ39_05935</name>
</gene>